<dbReference type="PANTHER" id="PTHR45668:SF3">
    <property type="entry name" value="SERINE_THREONINE-PROTEIN PHOSPHATASE RDGC"/>
    <property type="match status" value="1"/>
</dbReference>
<evidence type="ECO:0000256" key="10">
    <source>
        <dbReference type="RuleBase" id="RU004273"/>
    </source>
</evidence>
<evidence type="ECO:0000256" key="8">
    <source>
        <dbReference type="ARBA" id="ARBA00047761"/>
    </source>
</evidence>
<keyword evidence="7" id="KW-0464">Manganese</keyword>
<dbReference type="PROSITE" id="PS00018">
    <property type="entry name" value="EF_HAND_1"/>
    <property type="match status" value="2"/>
</dbReference>
<dbReference type="InterPro" id="IPR011992">
    <property type="entry name" value="EF-hand-dom_pair"/>
</dbReference>
<keyword evidence="4" id="KW-0677">Repeat</keyword>
<keyword evidence="5 10" id="KW-0378">Hydrolase</keyword>
<dbReference type="SUPFAM" id="SSF47473">
    <property type="entry name" value="EF-hand"/>
    <property type="match status" value="1"/>
</dbReference>
<dbReference type="SUPFAM" id="SSF56300">
    <property type="entry name" value="Metallo-dependent phosphatases"/>
    <property type="match status" value="1"/>
</dbReference>
<evidence type="ECO:0000256" key="7">
    <source>
        <dbReference type="ARBA" id="ARBA00023211"/>
    </source>
</evidence>
<protein>
    <recommendedName>
        <fullName evidence="10">Serine/threonine-protein phosphatase</fullName>
        <ecNumber evidence="10">3.1.3.16</ecNumber>
    </recommendedName>
</protein>
<name>A0A7R9NXZ2_9NEOP</name>
<accession>A0A7R9NXZ2</accession>
<keyword evidence="6" id="KW-0106">Calcium</keyword>
<dbReference type="PANTHER" id="PTHR45668">
    <property type="entry name" value="SERINE/THREONINE-PROTEIN PHOSPHATASE 5-RELATED"/>
    <property type="match status" value="1"/>
</dbReference>
<comment type="catalytic activity">
    <reaction evidence="9 10">
        <text>O-phospho-L-threonyl-[protein] + H2O = L-threonyl-[protein] + phosphate</text>
        <dbReference type="Rhea" id="RHEA:47004"/>
        <dbReference type="Rhea" id="RHEA-COMP:11060"/>
        <dbReference type="Rhea" id="RHEA-COMP:11605"/>
        <dbReference type="ChEBI" id="CHEBI:15377"/>
        <dbReference type="ChEBI" id="CHEBI:30013"/>
        <dbReference type="ChEBI" id="CHEBI:43474"/>
        <dbReference type="ChEBI" id="CHEBI:61977"/>
        <dbReference type="EC" id="3.1.3.16"/>
    </reaction>
</comment>
<dbReference type="GO" id="GO:0005509">
    <property type="term" value="F:calcium ion binding"/>
    <property type="evidence" value="ECO:0007669"/>
    <property type="project" value="InterPro"/>
</dbReference>
<dbReference type="EMBL" id="OE003590">
    <property type="protein sequence ID" value="CAD7460299.1"/>
    <property type="molecule type" value="Genomic_DNA"/>
</dbReference>
<dbReference type="GO" id="GO:0050906">
    <property type="term" value="P:detection of stimulus involved in sensory perception"/>
    <property type="evidence" value="ECO:0007669"/>
    <property type="project" value="InterPro"/>
</dbReference>
<evidence type="ECO:0000256" key="3">
    <source>
        <dbReference type="ARBA" id="ARBA00022723"/>
    </source>
</evidence>
<sequence>MPDPTAKRNVSDVSSKTSGDSTNRDPEDESEDGGLPSVDGTYKGIHINTPLLRTDLDALIETFRKKKVRIFPLRAHLLQLPCPLQQQRLHAKYVASILKEATAHLKRLPNLNQASTALSKQITICGDLHGKLEDLLVVFHKNGLPSAENPYVFNGDFVDRGKKGLEVLLLLLSCLLIFPDGVYLNRGNHEDHIMNARSGIAITILSLVPSLNQLIKVIRLVLNKSATKYGFIREVKLKYRQSADRLLRLIECVYRWLPLGTVVNNKVLVVHGGISNITDLEWVRSLDRHKYVSLLRPPVTESSAPGAELIDKMEWKQVFDILWSDPQGIEGCVANTLRGAGTYFGPDVTEQFLKKHKLLYLVRSHECKPGGYELTHGNKVITIFSASNYYELGSNKGAYVKLVGPQLAPHFVQFTTAASRAKRLTFRQRVGLVESSAIRELSGKILASKELLLEEFKKHDPENTGLITVTQWCTALETRTGLSIPWRMLREKLVNMDAASGKVEYASTFQEHIPGKRASEATVAETLYRNKSSLEAIFRIIDKDNSGYITMEEFSDACALLEEHLQNPLSPEQLVDICSSMDINKDGSVDLNEFLETFRLVDMGQGGGGGDDGDDSSPGEETPK</sequence>
<dbReference type="GO" id="GO:0004722">
    <property type="term" value="F:protein serine/threonine phosphatase activity"/>
    <property type="evidence" value="ECO:0007669"/>
    <property type="project" value="UniProtKB-EC"/>
</dbReference>
<feature type="domain" description="EF-hand" evidence="12">
    <location>
        <begin position="529"/>
        <end position="564"/>
    </location>
</feature>
<dbReference type="InterPro" id="IPR002048">
    <property type="entry name" value="EF_hand_dom"/>
</dbReference>
<organism evidence="13">
    <name type="scientific">Timema tahoe</name>
    <dbReference type="NCBI Taxonomy" id="61484"/>
    <lineage>
        <taxon>Eukaryota</taxon>
        <taxon>Metazoa</taxon>
        <taxon>Ecdysozoa</taxon>
        <taxon>Arthropoda</taxon>
        <taxon>Hexapoda</taxon>
        <taxon>Insecta</taxon>
        <taxon>Pterygota</taxon>
        <taxon>Neoptera</taxon>
        <taxon>Polyneoptera</taxon>
        <taxon>Phasmatodea</taxon>
        <taxon>Timematodea</taxon>
        <taxon>Timematoidea</taxon>
        <taxon>Timematidae</taxon>
        <taxon>Timema</taxon>
    </lineage>
</organism>
<dbReference type="GO" id="GO:0005506">
    <property type="term" value="F:iron ion binding"/>
    <property type="evidence" value="ECO:0007669"/>
    <property type="project" value="InterPro"/>
</dbReference>
<evidence type="ECO:0000256" key="11">
    <source>
        <dbReference type="SAM" id="MobiDB-lite"/>
    </source>
</evidence>
<evidence type="ECO:0000256" key="9">
    <source>
        <dbReference type="ARBA" id="ARBA00048336"/>
    </source>
</evidence>
<dbReference type="InterPro" id="IPR029052">
    <property type="entry name" value="Metallo-depent_PP-like"/>
</dbReference>
<dbReference type="PROSITE" id="PS00125">
    <property type="entry name" value="SER_THR_PHOSPHATASE"/>
    <property type="match status" value="1"/>
</dbReference>
<dbReference type="PRINTS" id="PR00114">
    <property type="entry name" value="STPHPHTASE"/>
</dbReference>
<dbReference type="InterPro" id="IPR006186">
    <property type="entry name" value="Ser/Thr-sp_prot-phosphatase"/>
</dbReference>
<reference evidence="13" key="1">
    <citation type="submission" date="2020-11" db="EMBL/GenBank/DDBJ databases">
        <authorList>
            <person name="Tran Van P."/>
        </authorList>
    </citation>
    <scope>NUCLEOTIDE SEQUENCE</scope>
</reference>
<dbReference type="InterPro" id="IPR004843">
    <property type="entry name" value="Calcineurin-like_PHP"/>
</dbReference>
<evidence type="ECO:0000256" key="4">
    <source>
        <dbReference type="ARBA" id="ARBA00022737"/>
    </source>
</evidence>
<dbReference type="InterPro" id="IPR051134">
    <property type="entry name" value="PPP_phosphatase"/>
</dbReference>
<dbReference type="Gene3D" id="1.10.238.10">
    <property type="entry name" value="EF-hand"/>
    <property type="match status" value="1"/>
</dbReference>
<dbReference type="Pfam" id="PF13499">
    <property type="entry name" value="EF-hand_7"/>
    <property type="match status" value="1"/>
</dbReference>
<dbReference type="Gene3D" id="3.60.21.10">
    <property type="match status" value="1"/>
</dbReference>
<gene>
    <name evidence="13" type="ORF">TTEB3V08_LOCUS8234</name>
</gene>
<feature type="compositionally biased region" description="Basic and acidic residues" evidence="11">
    <location>
        <begin position="1"/>
        <end position="10"/>
    </location>
</feature>
<proteinExistence type="inferred from homology"/>
<feature type="region of interest" description="Disordered" evidence="11">
    <location>
        <begin position="602"/>
        <end position="624"/>
    </location>
</feature>
<evidence type="ECO:0000256" key="1">
    <source>
        <dbReference type="ARBA" id="ARBA00001936"/>
    </source>
</evidence>
<evidence type="ECO:0000256" key="5">
    <source>
        <dbReference type="ARBA" id="ARBA00022801"/>
    </source>
</evidence>
<evidence type="ECO:0000256" key="6">
    <source>
        <dbReference type="ARBA" id="ARBA00022837"/>
    </source>
</evidence>
<evidence type="ECO:0000256" key="2">
    <source>
        <dbReference type="ARBA" id="ARBA00008294"/>
    </source>
</evidence>
<evidence type="ECO:0000313" key="13">
    <source>
        <dbReference type="EMBL" id="CAD7460299.1"/>
    </source>
</evidence>
<dbReference type="SMART" id="SM00054">
    <property type="entry name" value="EFh"/>
    <property type="match status" value="3"/>
</dbReference>
<dbReference type="InterPro" id="IPR018247">
    <property type="entry name" value="EF_Hand_1_Ca_BS"/>
</dbReference>
<dbReference type="EC" id="3.1.3.16" evidence="10"/>
<keyword evidence="3" id="KW-0479">Metal-binding</keyword>
<dbReference type="CDD" id="cd00051">
    <property type="entry name" value="EFh"/>
    <property type="match status" value="1"/>
</dbReference>
<feature type="region of interest" description="Disordered" evidence="11">
    <location>
        <begin position="1"/>
        <end position="41"/>
    </location>
</feature>
<dbReference type="Pfam" id="PF00149">
    <property type="entry name" value="Metallophos"/>
    <property type="match status" value="1"/>
</dbReference>
<comment type="catalytic activity">
    <reaction evidence="8">
        <text>O-phospho-L-seryl-[protein] + H2O = L-seryl-[protein] + phosphate</text>
        <dbReference type="Rhea" id="RHEA:20629"/>
        <dbReference type="Rhea" id="RHEA-COMP:9863"/>
        <dbReference type="Rhea" id="RHEA-COMP:11604"/>
        <dbReference type="ChEBI" id="CHEBI:15377"/>
        <dbReference type="ChEBI" id="CHEBI:29999"/>
        <dbReference type="ChEBI" id="CHEBI:43474"/>
        <dbReference type="ChEBI" id="CHEBI:83421"/>
        <dbReference type="EC" id="3.1.3.16"/>
    </reaction>
</comment>
<comment type="cofactor">
    <cofactor evidence="1">
        <name>Mn(2+)</name>
        <dbReference type="ChEBI" id="CHEBI:29035"/>
    </cofactor>
</comment>
<dbReference type="InterPro" id="IPR012008">
    <property type="entry name" value="Ser/Thr-Pase_EF-hand_contain"/>
</dbReference>
<evidence type="ECO:0000259" key="12">
    <source>
        <dbReference type="PROSITE" id="PS50222"/>
    </source>
</evidence>
<dbReference type="PIRSF" id="PIRSF000912">
    <property type="entry name" value="PPEF"/>
    <property type="match status" value="1"/>
</dbReference>
<dbReference type="SMART" id="SM00156">
    <property type="entry name" value="PP2Ac"/>
    <property type="match status" value="1"/>
</dbReference>
<dbReference type="GO" id="GO:0030145">
    <property type="term" value="F:manganese ion binding"/>
    <property type="evidence" value="ECO:0007669"/>
    <property type="project" value="InterPro"/>
</dbReference>
<dbReference type="PROSITE" id="PS50222">
    <property type="entry name" value="EF_HAND_2"/>
    <property type="match status" value="2"/>
</dbReference>
<dbReference type="AlphaFoldDB" id="A0A7R9NXZ2"/>
<comment type="similarity">
    <text evidence="2 10">Belongs to the PPP phosphatase family.</text>
</comment>
<feature type="domain" description="EF-hand" evidence="12">
    <location>
        <begin position="569"/>
        <end position="604"/>
    </location>
</feature>
<feature type="compositionally biased region" description="Polar residues" evidence="11">
    <location>
        <begin position="11"/>
        <end position="21"/>
    </location>
</feature>